<evidence type="ECO:0000256" key="1">
    <source>
        <dbReference type="SAM" id="MobiDB-lite"/>
    </source>
</evidence>
<organism evidence="2">
    <name type="scientific">Aphanomyces invadans</name>
    <dbReference type="NCBI Taxonomy" id="157072"/>
    <lineage>
        <taxon>Eukaryota</taxon>
        <taxon>Sar</taxon>
        <taxon>Stramenopiles</taxon>
        <taxon>Oomycota</taxon>
        <taxon>Saprolegniomycetes</taxon>
        <taxon>Saprolegniales</taxon>
        <taxon>Verrucalvaceae</taxon>
        <taxon>Aphanomyces</taxon>
    </lineage>
</organism>
<proteinExistence type="predicted"/>
<feature type="region of interest" description="Disordered" evidence="1">
    <location>
        <begin position="1"/>
        <end position="60"/>
    </location>
</feature>
<dbReference type="EMBL" id="KI913953">
    <property type="protein sequence ID" value="ETW08770.1"/>
    <property type="molecule type" value="Genomic_DNA"/>
</dbReference>
<name>A0A024URG2_9STRA</name>
<sequence>MRNSMKKAQRVVEPTSSEMAVGDRCAGPGGRRYTTGRTTLRSWTHRHSIPPARQPNPQRPQTIYRHLHRGSSIRHRRHLLCRSFQLWQRSLQPLWLPATTR</sequence>
<feature type="compositionally biased region" description="Low complexity" evidence="1">
    <location>
        <begin position="31"/>
        <end position="41"/>
    </location>
</feature>
<gene>
    <name evidence="2" type="ORF">H310_01288</name>
</gene>
<dbReference type="GeneID" id="20078338"/>
<dbReference type="VEuPathDB" id="FungiDB:H310_01288"/>
<reference evidence="2" key="1">
    <citation type="submission" date="2013-12" db="EMBL/GenBank/DDBJ databases">
        <title>The Genome Sequence of Aphanomyces invadans NJM9701.</title>
        <authorList>
            <consortium name="The Broad Institute Genomics Platform"/>
            <person name="Russ C."/>
            <person name="Tyler B."/>
            <person name="van West P."/>
            <person name="Dieguez-Uribeondo J."/>
            <person name="Young S.K."/>
            <person name="Zeng Q."/>
            <person name="Gargeya S."/>
            <person name="Fitzgerald M."/>
            <person name="Abouelleil A."/>
            <person name="Alvarado L."/>
            <person name="Chapman S.B."/>
            <person name="Gainer-Dewar J."/>
            <person name="Goldberg J."/>
            <person name="Griggs A."/>
            <person name="Gujja S."/>
            <person name="Hansen M."/>
            <person name="Howarth C."/>
            <person name="Imamovic A."/>
            <person name="Ireland A."/>
            <person name="Larimer J."/>
            <person name="McCowan C."/>
            <person name="Murphy C."/>
            <person name="Pearson M."/>
            <person name="Poon T.W."/>
            <person name="Priest M."/>
            <person name="Roberts A."/>
            <person name="Saif S."/>
            <person name="Shea T."/>
            <person name="Sykes S."/>
            <person name="Wortman J."/>
            <person name="Nusbaum C."/>
            <person name="Birren B."/>
        </authorList>
    </citation>
    <scope>NUCLEOTIDE SEQUENCE [LARGE SCALE GENOMIC DNA]</scope>
    <source>
        <strain evidence="2">NJM9701</strain>
    </source>
</reference>
<evidence type="ECO:0000313" key="2">
    <source>
        <dbReference type="EMBL" id="ETW08770.1"/>
    </source>
</evidence>
<dbReference type="RefSeq" id="XP_008862575.1">
    <property type="nucleotide sequence ID" value="XM_008864353.1"/>
</dbReference>
<accession>A0A024URG2</accession>
<dbReference type="AlphaFoldDB" id="A0A024URG2"/>
<protein>
    <submittedName>
        <fullName evidence="2">Uncharacterized protein</fullName>
    </submittedName>
</protein>